<dbReference type="KEGG" id="orp:MOP44_15560"/>
<dbReference type="AlphaFoldDB" id="A0A9J7BL70"/>
<accession>A0A9J7BL70</accession>
<organism evidence="1 2">
    <name type="scientific">Occallatibacter riparius</name>
    <dbReference type="NCBI Taxonomy" id="1002689"/>
    <lineage>
        <taxon>Bacteria</taxon>
        <taxon>Pseudomonadati</taxon>
        <taxon>Acidobacteriota</taxon>
        <taxon>Terriglobia</taxon>
        <taxon>Terriglobales</taxon>
        <taxon>Acidobacteriaceae</taxon>
        <taxon>Occallatibacter</taxon>
    </lineage>
</organism>
<dbReference type="EMBL" id="CP093313">
    <property type="protein sequence ID" value="UWZ81989.1"/>
    <property type="molecule type" value="Genomic_DNA"/>
</dbReference>
<evidence type="ECO:0000313" key="2">
    <source>
        <dbReference type="Proteomes" id="UP001059380"/>
    </source>
</evidence>
<keyword evidence="2" id="KW-1185">Reference proteome</keyword>
<reference evidence="1" key="1">
    <citation type="submission" date="2021-04" db="EMBL/GenBank/DDBJ databases">
        <title>Phylogenetic analysis of Acidobacteriaceae.</title>
        <authorList>
            <person name="Qiu L."/>
            <person name="Zhang Q."/>
        </authorList>
    </citation>
    <scope>NUCLEOTIDE SEQUENCE</scope>
    <source>
        <strain evidence="1">DSM 25168</strain>
    </source>
</reference>
<sequence length="64" mass="7022">MAHITVFSNGKKSTYADARLLSIEHGILKFKWSFSDASGNNVVQTITTTCPFLIEDPYDPTVGS</sequence>
<proteinExistence type="predicted"/>
<dbReference type="RefSeq" id="WP_260790996.1">
    <property type="nucleotide sequence ID" value="NZ_CP093313.1"/>
</dbReference>
<protein>
    <submittedName>
        <fullName evidence="1">Uncharacterized protein</fullName>
    </submittedName>
</protein>
<evidence type="ECO:0000313" key="1">
    <source>
        <dbReference type="EMBL" id="UWZ81989.1"/>
    </source>
</evidence>
<name>A0A9J7BL70_9BACT</name>
<dbReference type="Proteomes" id="UP001059380">
    <property type="component" value="Chromosome"/>
</dbReference>
<gene>
    <name evidence="1" type="ORF">MOP44_15560</name>
</gene>